<organism evidence="1 2">
    <name type="scientific">Candidatus Andersenbacteria bacterium RIFCSPHIGHO2_12_FULL_45_11</name>
    <dbReference type="NCBI Taxonomy" id="1797281"/>
    <lineage>
        <taxon>Bacteria</taxon>
        <taxon>Candidatus Anderseniibacteriota</taxon>
    </lineage>
</organism>
<accession>A0A1G1X3Y7</accession>
<dbReference type="AlphaFoldDB" id="A0A1G1X3Y7"/>
<name>A0A1G1X3Y7_9BACT</name>
<protein>
    <submittedName>
        <fullName evidence="1">Uncharacterized protein</fullName>
    </submittedName>
</protein>
<gene>
    <name evidence="1" type="ORF">A3D99_05085</name>
</gene>
<evidence type="ECO:0000313" key="2">
    <source>
        <dbReference type="Proteomes" id="UP000177528"/>
    </source>
</evidence>
<comment type="caution">
    <text evidence="1">The sequence shown here is derived from an EMBL/GenBank/DDBJ whole genome shotgun (WGS) entry which is preliminary data.</text>
</comment>
<dbReference type="EMBL" id="MHHR01000011">
    <property type="protein sequence ID" value="OGY34683.1"/>
    <property type="molecule type" value="Genomic_DNA"/>
</dbReference>
<proteinExistence type="predicted"/>
<reference evidence="1 2" key="1">
    <citation type="journal article" date="2016" name="Nat. Commun.">
        <title>Thousands of microbial genomes shed light on interconnected biogeochemical processes in an aquifer system.</title>
        <authorList>
            <person name="Anantharaman K."/>
            <person name="Brown C.T."/>
            <person name="Hug L.A."/>
            <person name="Sharon I."/>
            <person name="Castelle C.J."/>
            <person name="Probst A.J."/>
            <person name="Thomas B.C."/>
            <person name="Singh A."/>
            <person name="Wilkins M.J."/>
            <person name="Karaoz U."/>
            <person name="Brodie E.L."/>
            <person name="Williams K.H."/>
            <person name="Hubbard S.S."/>
            <person name="Banfield J.F."/>
        </authorList>
    </citation>
    <scope>NUCLEOTIDE SEQUENCE [LARGE SCALE GENOMIC DNA]</scope>
</reference>
<dbReference type="Proteomes" id="UP000177528">
    <property type="component" value="Unassembled WGS sequence"/>
</dbReference>
<sequence>MKCNQCDNNAVGEVGPQKIPLCLQCWALLQGTVQKQSDALREEMNYIHDSIDSMFGISTGARYPLKRSILVAGSTVNHIAINDSQIGILNTSNIQNLDQTIDTLYSVSQIELAENIKKFSEAILSEQGLSKEQQSEVLESLDVITKELFQKSENRKKTVIKTLMSGISETISVTANSLTIWQILQPLLQKFLQL</sequence>
<evidence type="ECO:0000313" key="1">
    <source>
        <dbReference type="EMBL" id="OGY34683.1"/>
    </source>
</evidence>